<accession>A0A212KAP9</accession>
<evidence type="ECO:0000313" key="2">
    <source>
        <dbReference type="EMBL" id="SBW08773.1"/>
    </source>
</evidence>
<dbReference type="AlphaFoldDB" id="A0A212KAP9"/>
<keyword evidence="1" id="KW-0472">Membrane</keyword>
<protein>
    <submittedName>
        <fullName evidence="2">Uncharacterized protein</fullName>
    </submittedName>
</protein>
<dbReference type="EMBL" id="FLUN01000001">
    <property type="protein sequence ID" value="SBW08773.1"/>
    <property type="molecule type" value="Genomic_DNA"/>
</dbReference>
<feature type="transmembrane region" description="Helical" evidence="1">
    <location>
        <begin position="101"/>
        <end position="122"/>
    </location>
</feature>
<evidence type="ECO:0000256" key="1">
    <source>
        <dbReference type="SAM" id="Phobius"/>
    </source>
</evidence>
<feature type="transmembrane region" description="Helical" evidence="1">
    <location>
        <begin position="134"/>
        <end position="151"/>
    </location>
</feature>
<keyword evidence="1" id="KW-0812">Transmembrane</keyword>
<dbReference type="Pfam" id="PF20122">
    <property type="entry name" value="DUF6512"/>
    <property type="match status" value="1"/>
</dbReference>
<name>A0A212KAP9_9FIRM</name>
<reference evidence="2" key="1">
    <citation type="submission" date="2016-04" db="EMBL/GenBank/DDBJ databases">
        <authorList>
            <person name="Evans L.H."/>
            <person name="Alamgir A."/>
            <person name="Owens N."/>
            <person name="Weber N.D."/>
            <person name="Virtaneva K."/>
            <person name="Barbian K."/>
            <person name="Babar A."/>
            <person name="Rosenke K."/>
        </authorList>
    </citation>
    <scope>NUCLEOTIDE SEQUENCE</scope>
    <source>
        <strain evidence="2">86</strain>
    </source>
</reference>
<feature type="transmembrane region" description="Helical" evidence="1">
    <location>
        <begin position="44"/>
        <end position="62"/>
    </location>
</feature>
<sequence>MKRRPKRTFLVFLVALAAGAALHFVYELLPNVFTALFSPVQESLWEHVKLIYWPMLCAGLFLTRGESKETKGPWALATLIAAAGVLGLGYIHRIVLGGESAAVDVGIYVLMLALGFVLARMLDLPVIRSRAEALMLLALALGGAVVLFTFLPPDGVLFMDLERASTWGSIPY</sequence>
<dbReference type="InterPro" id="IPR045407">
    <property type="entry name" value="DUF6512"/>
</dbReference>
<organism evidence="2">
    <name type="scientific">uncultured Eubacteriales bacterium</name>
    <dbReference type="NCBI Taxonomy" id="172733"/>
    <lineage>
        <taxon>Bacteria</taxon>
        <taxon>Bacillati</taxon>
        <taxon>Bacillota</taxon>
        <taxon>Clostridia</taxon>
        <taxon>Eubacteriales</taxon>
        <taxon>environmental samples</taxon>
    </lineage>
</organism>
<feature type="transmembrane region" description="Helical" evidence="1">
    <location>
        <begin position="74"/>
        <end position="95"/>
    </location>
</feature>
<proteinExistence type="predicted"/>
<keyword evidence="1" id="KW-1133">Transmembrane helix</keyword>
<gene>
    <name evidence="2" type="ORF">KL86CLO1_12516</name>
</gene>